<evidence type="ECO:0000256" key="5">
    <source>
        <dbReference type="ARBA" id="ARBA00013078"/>
    </source>
</evidence>
<evidence type="ECO:0000256" key="10">
    <source>
        <dbReference type="HAMAP-Rule" id="MF_00495"/>
    </source>
</evidence>
<keyword evidence="9 10" id="KW-0119">Carbohydrate metabolism</keyword>
<protein>
    <recommendedName>
        <fullName evidence="5 10">Phosphoglycolate phosphatase</fullName>
        <shortName evidence="10">PGP</shortName>
        <shortName evidence="10">PGPase</shortName>
        <ecNumber evidence="5 10">3.1.3.18</ecNumber>
    </recommendedName>
</protein>
<feature type="binding site" evidence="10">
    <location>
        <position position="15"/>
    </location>
    <ligand>
        <name>Mg(2+)</name>
        <dbReference type="ChEBI" id="CHEBI:18420"/>
    </ligand>
</feature>
<dbReference type="EC" id="3.1.3.18" evidence="5 10"/>
<keyword evidence="12" id="KW-1185">Reference proteome</keyword>
<dbReference type="InterPro" id="IPR006439">
    <property type="entry name" value="HAD-SF_hydro_IA"/>
</dbReference>
<dbReference type="InterPro" id="IPR037512">
    <property type="entry name" value="PGPase_prok"/>
</dbReference>
<comment type="pathway">
    <text evidence="3 10">Organic acid metabolism; glycolate biosynthesis; glycolate from 2-phosphoglycolate: step 1/1.</text>
</comment>
<evidence type="ECO:0000256" key="7">
    <source>
        <dbReference type="ARBA" id="ARBA00022801"/>
    </source>
</evidence>
<dbReference type="SFLD" id="SFLDS00003">
    <property type="entry name" value="Haloacid_Dehalogenase"/>
    <property type="match status" value="1"/>
</dbReference>
<dbReference type="PRINTS" id="PR00413">
    <property type="entry name" value="HADHALOGNASE"/>
</dbReference>
<dbReference type="GO" id="GO:0008967">
    <property type="term" value="F:phosphoglycolate phosphatase activity"/>
    <property type="evidence" value="ECO:0007669"/>
    <property type="project" value="UniProtKB-UniRule"/>
</dbReference>
<comment type="cofactor">
    <cofactor evidence="2 10">
        <name>Mg(2+)</name>
        <dbReference type="ChEBI" id="CHEBI:18420"/>
    </cofactor>
</comment>
<dbReference type="HAMAP" id="MF_00495">
    <property type="entry name" value="GPH_hydrolase_bact"/>
    <property type="match status" value="1"/>
</dbReference>
<evidence type="ECO:0000313" key="12">
    <source>
        <dbReference type="Proteomes" id="UP000680348"/>
    </source>
</evidence>
<dbReference type="InterPro" id="IPR036412">
    <property type="entry name" value="HAD-like_sf"/>
</dbReference>
<comment type="function">
    <text evidence="10">Specifically catalyzes the dephosphorylation of 2-phosphoglycolate. Is involved in the dissimilation of the intracellular 2-phosphoglycolate formed during the DNA repair of 3'-phosphoglycolate ends, a major class of DNA lesions induced by oxidative stress.</text>
</comment>
<evidence type="ECO:0000256" key="6">
    <source>
        <dbReference type="ARBA" id="ARBA00022723"/>
    </source>
</evidence>
<dbReference type="RefSeq" id="WP_188253911.1">
    <property type="nucleotide sequence ID" value="NZ_JABVCF010000003.1"/>
</dbReference>
<dbReference type="AlphaFoldDB" id="A0A942DWX5"/>
<dbReference type="InterPro" id="IPR023214">
    <property type="entry name" value="HAD_sf"/>
</dbReference>
<organism evidence="11 12">
    <name type="scientific">Pseudaminobacter soli</name>
    <name type="common">ex Zhang et al. 2022</name>
    <dbReference type="NCBI Taxonomy" id="2831468"/>
    <lineage>
        <taxon>Bacteria</taxon>
        <taxon>Pseudomonadati</taxon>
        <taxon>Pseudomonadota</taxon>
        <taxon>Alphaproteobacteria</taxon>
        <taxon>Hyphomicrobiales</taxon>
        <taxon>Phyllobacteriaceae</taxon>
        <taxon>Pseudaminobacter</taxon>
    </lineage>
</organism>
<dbReference type="GO" id="GO:0005829">
    <property type="term" value="C:cytosol"/>
    <property type="evidence" value="ECO:0007669"/>
    <property type="project" value="TreeGrafter"/>
</dbReference>
<dbReference type="Pfam" id="PF13419">
    <property type="entry name" value="HAD_2"/>
    <property type="match status" value="1"/>
</dbReference>
<sequence length="229" mass="23941">MTVSGIRPPKAILFDLDGTLIDSAPDITAAVNELLAIYGLPPLSLPQVTAMIGRGVRVLIDEAFAASGMALDGAALDKAERVMAPIYLRHLTGRTRLMPGASEAIAELHAEGIAMAVVTNKPERAAREVLSHFGLVERMGAVVGGDAVSRKKPAPDGLFMALERLGHRAIDTVMVGDSGTDVTAARAAGMPVVLVRGGYTRVPLEELGADLVCDSLHDLPHALNALNLA</sequence>
<dbReference type="NCBIfam" id="TIGR01549">
    <property type="entry name" value="HAD-SF-IA-v1"/>
    <property type="match status" value="1"/>
</dbReference>
<evidence type="ECO:0000256" key="9">
    <source>
        <dbReference type="ARBA" id="ARBA00023277"/>
    </source>
</evidence>
<reference evidence="11" key="1">
    <citation type="submission" date="2021-04" db="EMBL/GenBank/DDBJ databases">
        <title>Pseudaminobacter soli sp. nov., isolated from paddy soil contaminated by heavy metals.</title>
        <authorList>
            <person name="Zhang K."/>
        </authorList>
    </citation>
    <scope>NUCLEOTIDE SEQUENCE</scope>
    <source>
        <strain evidence="11">19-2017</strain>
    </source>
</reference>
<evidence type="ECO:0000256" key="4">
    <source>
        <dbReference type="ARBA" id="ARBA00006171"/>
    </source>
</evidence>
<dbReference type="SFLD" id="SFLDG01135">
    <property type="entry name" value="C1.5.6:_HAD__Beta-PGM__Phospha"/>
    <property type="match status" value="1"/>
</dbReference>
<comment type="similarity">
    <text evidence="4 10">Belongs to the HAD-like hydrolase superfamily. CbbY/CbbZ/Gph/YieH family.</text>
</comment>
<dbReference type="EMBL" id="JAGWCR010000003">
    <property type="protein sequence ID" value="MBS3648352.1"/>
    <property type="molecule type" value="Genomic_DNA"/>
</dbReference>
<comment type="catalytic activity">
    <reaction evidence="1 10">
        <text>2-phosphoglycolate + H2O = glycolate + phosphate</text>
        <dbReference type="Rhea" id="RHEA:14369"/>
        <dbReference type="ChEBI" id="CHEBI:15377"/>
        <dbReference type="ChEBI" id="CHEBI:29805"/>
        <dbReference type="ChEBI" id="CHEBI:43474"/>
        <dbReference type="ChEBI" id="CHEBI:58033"/>
        <dbReference type="EC" id="3.1.3.18"/>
    </reaction>
</comment>
<evidence type="ECO:0000256" key="3">
    <source>
        <dbReference type="ARBA" id="ARBA00004818"/>
    </source>
</evidence>
<dbReference type="GO" id="GO:0005975">
    <property type="term" value="P:carbohydrate metabolic process"/>
    <property type="evidence" value="ECO:0007669"/>
    <property type="project" value="InterPro"/>
</dbReference>
<dbReference type="PANTHER" id="PTHR43434:SF1">
    <property type="entry name" value="PHOSPHOGLYCOLATE PHOSPHATASE"/>
    <property type="match status" value="1"/>
</dbReference>
<proteinExistence type="inferred from homology"/>
<keyword evidence="8 10" id="KW-0460">Magnesium</keyword>
<dbReference type="GO" id="GO:0046295">
    <property type="term" value="P:glycolate biosynthetic process"/>
    <property type="evidence" value="ECO:0007669"/>
    <property type="project" value="UniProtKB-UniRule"/>
</dbReference>
<evidence type="ECO:0000256" key="8">
    <source>
        <dbReference type="ARBA" id="ARBA00022842"/>
    </source>
</evidence>
<comment type="caution">
    <text evidence="11">The sequence shown here is derived from an EMBL/GenBank/DDBJ whole genome shotgun (WGS) entry which is preliminary data.</text>
</comment>
<dbReference type="Gene3D" id="3.40.50.1000">
    <property type="entry name" value="HAD superfamily/HAD-like"/>
    <property type="match status" value="1"/>
</dbReference>
<gene>
    <name evidence="11" type="primary">gph</name>
    <name evidence="11" type="ORF">KEU06_06885</name>
</gene>
<dbReference type="SFLD" id="SFLDG01129">
    <property type="entry name" value="C1.5:_HAD__Beta-PGM__Phosphata"/>
    <property type="match status" value="1"/>
</dbReference>
<dbReference type="InterPro" id="IPR041492">
    <property type="entry name" value="HAD_2"/>
</dbReference>
<dbReference type="SUPFAM" id="SSF56784">
    <property type="entry name" value="HAD-like"/>
    <property type="match status" value="1"/>
</dbReference>
<dbReference type="FunFam" id="3.40.50.1000:FF:000022">
    <property type="entry name" value="Phosphoglycolate phosphatase"/>
    <property type="match status" value="1"/>
</dbReference>
<evidence type="ECO:0000256" key="2">
    <source>
        <dbReference type="ARBA" id="ARBA00001946"/>
    </source>
</evidence>
<dbReference type="InterPro" id="IPR023198">
    <property type="entry name" value="PGP-like_dom2"/>
</dbReference>
<dbReference type="PANTHER" id="PTHR43434">
    <property type="entry name" value="PHOSPHOGLYCOLATE PHOSPHATASE"/>
    <property type="match status" value="1"/>
</dbReference>
<feature type="binding site" evidence="10">
    <location>
        <position position="17"/>
    </location>
    <ligand>
        <name>Mg(2+)</name>
        <dbReference type="ChEBI" id="CHEBI:18420"/>
    </ligand>
</feature>
<evidence type="ECO:0000256" key="1">
    <source>
        <dbReference type="ARBA" id="ARBA00000830"/>
    </source>
</evidence>
<keyword evidence="7 10" id="KW-0378">Hydrolase</keyword>
<evidence type="ECO:0000313" key="11">
    <source>
        <dbReference type="EMBL" id="MBS3648352.1"/>
    </source>
</evidence>
<dbReference type="GO" id="GO:0046872">
    <property type="term" value="F:metal ion binding"/>
    <property type="evidence" value="ECO:0007669"/>
    <property type="project" value="UniProtKB-KW"/>
</dbReference>
<name>A0A942DWX5_9HYPH</name>
<dbReference type="InterPro" id="IPR050155">
    <property type="entry name" value="HAD-like_hydrolase_sf"/>
</dbReference>
<dbReference type="GO" id="GO:0006281">
    <property type="term" value="P:DNA repair"/>
    <property type="evidence" value="ECO:0007669"/>
    <property type="project" value="TreeGrafter"/>
</dbReference>
<dbReference type="Proteomes" id="UP000680348">
    <property type="component" value="Unassembled WGS sequence"/>
</dbReference>
<accession>A0A942DWX5</accession>
<dbReference type="NCBIfam" id="TIGR01449">
    <property type="entry name" value="PGP_bact"/>
    <property type="match status" value="1"/>
</dbReference>
<feature type="active site" description="Nucleophile" evidence="10">
    <location>
        <position position="15"/>
    </location>
</feature>
<feature type="binding site" evidence="10">
    <location>
        <position position="177"/>
    </location>
    <ligand>
        <name>Mg(2+)</name>
        <dbReference type="ChEBI" id="CHEBI:18420"/>
    </ligand>
</feature>
<dbReference type="NCBIfam" id="TIGR01509">
    <property type="entry name" value="HAD-SF-IA-v3"/>
    <property type="match status" value="1"/>
</dbReference>
<dbReference type="Gene3D" id="1.10.150.240">
    <property type="entry name" value="Putative phosphatase, domain 2"/>
    <property type="match status" value="1"/>
</dbReference>
<keyword evidence="6 10" id="KW-0479">Metal-binding</keyword>